<feature type="signal peptide" evidence="7">
    <location>
        <begin position="1"/>
        <end position="28"/>
    </location>
</feature>
<feature type="region of interest" description="Disordered" evidence="6">
    <location>
        <begin position="351"/>
        <end position="378"/>
    </location>
</feature>
<reference evidence="8" key="1">
    <citation type="submission" date="2020-02" db="EMBL/GenBank/DDBJ databases">
        <authorList>
            <person name="Palmer J.M."/>
        </authorList>
    </citation>
    <scope>NUCLEOTIDE SEQUENCE</scope>
    <source>
        <strain evidence="8">EPUS1.4</strain>
        <tissue evidence="8">Thallus</tissue>
    </source>
</reference>
<keyword evidence="3 5" id="KW-0378">Hydrolase</keyword>
<evidence type="ECO:0000313" key="9">
    <source>
        <dbReference type="Proteomes" id="UP000606974"/>
    </source>
</evidence>
<feature type="compositionally biased region" description="Polar residues" evidence="6">
    <location>
        <begin position="237"/>
        <end position="256"/>
    </location>
</feature>
<dbReference type="CDD" id="cd18820">
    <property type="entry name" value="GH43_LbAraf43-like"/>
    <property type="match status" value="1"/>
</dbReference>
<dbReference type="GO" id="GO:0005975">
    <property type="term" value="P:carbohydrate metabolic process"/>
    <property type="evidence" value="ECO:0007669"/>
    <property type="project" value="InterPro"/>
</dbReference>
<keyword evidence="4 5" id="KW-0326">Glycosidase</keyword>
<dbReference type="InterPro" id="IPR006710">
    <property type="entry name" value="Glyco_hydro_43"/>
</dbReference>
<dbReference type="Gene3D" id="2.115.10.20">
    <property type="entry name" value="Glycosyl hydrolase domain, family 43"/>
    <property type="match status" value="1"/>
</dbReference>
<dbReference type="SUPFAM" id="SSF75005">
    <property type="entry name" value="Arabinanase/levansucrase/invertase"/>
    <property type="match status" value="1"/>
</dbReference>
<accession>A0A8H7AJE6</accession>
<dbReference type="Pfam" id="PF04616">
    <property type="entry name" value="Glyco_hydro_43"/>
    <property type="match status" value="1"/>
</dbReference>
<protein>
    <recommendedName>
        <fullName evidence="10">Alpha-N-arabinofuranosidase 2</fullName>
    </recommendedName>
</protein>
<dbReference type="AlphaFoldDB" id="A0A8H7AJE6"/>
<evidence type="ECO:0000256" key="7">
    <source>
        <dbReference type="SAM" id="SignalP"/>
    </source>
</evidence>
<keyword evidence="9" id="KW-1185">Reference proteome</keyword>
<proteinExistence type="inferred from homology"/>
<comment type="caution">
    <text evidence="8">The sequence shown here is derived from an EMBL/GenBank/DDBJ whole genome shotgun (WGS) entry which is preliminary data.</text>
</comment>
<evidence type="ECO:0000313" key="8">
    <source>
        <dbReference type="EMBL" id="KAF7508116.1"/>
    </source>
</evidence>
<feature type="chain" id="PRO_5034447622" description="Alpha-N-arabinofuranosidase 2" evidence="7">
    <location>
        <begin position="29"/>
        <end position="378"/>
    </location>
</feature>
<dbReference type="Proteomes" id="UP000606974">
    <property type="component" value="Unassembled WGS sequence"/>
</dbReference>
<dbReference type="PANTHER" id="PTHR43817">
    <property type="entry name" value="GLYCOSYL HYDROLASE"/>
    <property type="match status" value="1"/>
</dbReference>
<dbReference type="InterPro" id="IPR023296">
    <property type="entry name" value="Glyco_hydro_beta-prop_sf"/>
</dbReference>
<evidence type="ECO:0000256" key="5">
    <source>
        <dbReference type="RuleBase" id="RU361187"/>
    </source>
</evidence>
<keyword evidence="2 7" id="KW-0732">Signal</keyword>
<gene>
    <name evidence="8" type="ORF">GJ744_009557</name>
</gene>
<organism evidence="8 9">
    <name type="scientific">Endocarpon pusillum</name>
    <dbReference type="NCBI Taxonomy" id="364733"/>
    <lineage>
        <taxon>Eukaryota</taxon>
        <taxon>Fungi</taxon>
        <taxon>Dikarya</taxon>
        <taxon>Ascomycota</taxon>
        <taxon>Pezizomycotina</taxon>
        <taxon>Eurotiomycetes</taxon>
        <taxon>Chaetothyriomycetidae</taxon>
        <taxon>Verrucariales</taxon>
        <taxon>Verrucariaceae</taxon>
        <taxon>Endocarpon</taxon>
    </lineage>
</organism>
<feature type="region of interest" description="Disordered" evidence="6">
    <location>
        <begin position="233"/>
        <end position="256"/>
    </location>
</feature>
<dbReference type="GO" id="GO:0004553">
    <property type="term" value="F:hydrolase activity, hydrolyzing O-glycosyl compounds"/>
    <property type="evidence" value="ECO:0007669"/>
    <property type="project" value="InterPro"/>
</dbReference>
<dbReference type="PANTHER" id="PTHR43817:SF1">
    <property type="entry name" value="HYDROLASE, FAMILY 43, PUTATIVE (AFU_ORTHOLOGUE AFUA_3G01660)-RELATED"/>
    <property type="match status" value="1"/>
</dbReference>
<comment type="similarity">
    <text evidence="1 5">Belongs to the glycosyl hydrolase 43 family.</text>
</comment>
<evidence type="ECO:0000256" key="2">
    <source>
        <dbReference type="ARBA" id="ARBA00022729"/>
    </source>
</evidence>
<sequence length="378" mass="43249">MGEKNRSMQSSRVYFFLLLVCTCRLASGQLFGNVSYTNPILDQQGADPWVIRYEDHYLMTFTLNDNITIYRSQSLTNWNNASTKLVFDPPEGEAYSYSLWAPELHEIDERWYIIFTANADNESPPPETDMLCDYTCPAVSHRMFVLESSGSDPWESNYSLKGQLDTYDQFAIDGTYFQHPTGLYHVYSCWYDKYTSWPANLCVTKLSNPWTVSTPLSQRTILSVPTLPWEKTPYGRPTNNRLSSNEGPQQLTNPHNPNRTYIIYSAARSDNRNYCLGQLELVGQDPMNVNDWRKTIEGPVFYQNALEEAYGVGHASFTTSPDGRENWIVYHGMSDPLGGWRARTIRAQRFEWGDDKDGGDPSFPRPGYGPYRVPSGQV</sequence>
<dbReference type="EMBL" id="JAACFV010000058">
    <property type="protein sequence ID" value="KAF7508116.1"/>
    <property type="molecule type" value="Genomic_DNA"/>
</dbReference>
<evidence type="ECO:0008006" key="10">
    <source>
        <dbReference type="Google" id="ProtNLM"/>
    </source>
</evidence>
<evidence type="ECO:0000256" key="6">
    <source>
        <dbReference type="SAM" id="MobiDB-lite"/>
    </source>
</evidence>
<name>A0A8H7AJE6_9EURO</name>
<evidence type="ECO:0000256" key="3">
    <source>
        <dbReference type="ARBA" id="ARBA00022801"/>
    </source>
</evidence>
<dbReference type="OrthoDB" id="272289at2759"/>
<evidence type="ECO:0000256" key="1">
    <source>
        <dbReference type="ARBA" id="ARBA00009865"/>
    </source>
</evidence>
<evidence type="ECO:0000256" key="4">
    <source>
        <dbReference type="ARBA" id="ARBA00023295"/>
    </source>
</evidence>